<dbReference type="GO" id="GO:0006284">
    <property type="term" value="P:base-excision repair"/>
    <property type="evidence" value="ECO:0007669"/>
    <property type="project" value="InterPro"/>
</dbReference>
<evidence type="ECO:0000313" key="3">
    <source>
        <dbReference type="Proteomes" id="UP000822688"/>
    </source>
</evidence>
<dbReference type="InterPro" id="IPR012319">
    <property type="entry name" value="FPG_cat"/>
</dbReference>
<dbReference type="PANTHER" id="PTHR42697:SF1">
    <property type="entry name" value="ENDONUCLEASE 8"/>
    <property type="match status" value="1"/>
</dbReference>
<protein>
    <recommendedName>
        <fullName evidence="1">Formamidopyrimidine-DNA glycosylase catalytic domain-containing protein</fullName>
    </recommendedName>
</protein>
<gene>
    <name evidence="2" type="ORF">KC19_11G126800</name>
</gene>
<dbReference type="PROSITE" id="PS51068">
    <property type="entry name" value="FPG_CAT"/>
    <property type="match status" value="1"/>
</dbReference>
<sequence>MVEGPLFHRLAFAHRKLLFGQKFTATSPTERFADGAAAIDGLVVSHIEVHGKNIFYFFTRERVGEISVLEKVGDSASSSQLEEAVVVHMHLGMSGSFRTYKFPGPVPREATRLRMYNEELGVEAHLSAMVCDYGTH</sequence>
<comment type="caution">
    <text evidence="2">The sequence shown here is derived from an EMBL/GenBank/DDBJ whole genome shotgun (WGS) entry which is preliminary data.</text>
</comment>
<dbReference type="Gene3D" id="3.20.190.10">
    <property type="entry name" value="MutM-like, N-terminal"/>
    <property type="match status" value="1"/>
</dbReference>
<accession>A0A8T0GDS7</accession>
<dbReference type="GO" id="GO:0000703">
    <property type="term" value="F:oxidized pyrimidine nucleobase lesion DNA N-glycosylase activity"/>
    <property type="evidence" value="ECO:0007669"/>
    <property type="project" value="TreeGrafter"/>
</dbReference>
<evidence type="ECO:0000313" key="2">
    <source>
        <dbReference type="EMBL" id="KAG0557401.1"/>
    </source>
</evidence>
<evidence type="ECO:0000259" key="1">
    <source>
        <dbReference type="PROSITE" id="PS51068"/>
    </source>
</evidence>
<feature type="domain" description="Formamidopyrimidine-DNA glycosylase catalytic" evidence="1">
    <location>
        <begin position="2"/>
        <end position="136"/>
    </location>
</feature>
<dbReference type="SUPFAM" id="SSF81624">
    <property type="entry name" value="N-terminal domain of MutM-like DNA repair proteins"/>
    <property type="match status" value="1"/>
</dbReference>
<dbReference type="GO" id="GO:0003906">
    <property type="term" value="F:DNA-(apurinic or apyrimidinic site) endonuclease activity"/>
    <property type="evidence" value="ECO:0007669"/>
    <property type="project" value="InterPro"/>
</dbReference>
<keyword evidence="3" id="KW-1185">Reference proteome</keyword>
<dbReference type="EMBL" id="CM026432">
    <property type="protein sequence ID" value="KAG0557401.1"/>
    <property type="molecule type" value="Genomic_DNA"/>
</dbReference>
<dbReference type="InterPro" id="IPR035937">
    <property type="entry name" value="FPG_N"/>
</dbReference>
<dbReference type="PANTHER" id="PTHR42697">
    <property type="entry name" value="ENDONUCLEASE 8"/>
    <property type="match status" value="1"/>
</dbReference>
<dbReference type="GO" id="GO:0008270">
    <property type="term" value="F:zinc ion binding"/>
    <property type="evidence" value="ECO:0007669"/>
    <property type="project" value="InterPro"/>
</dbReference>
<organism evidence="2 3">
    <name type="scientific">Ceratodon purpureus</name>
    <name type="common">Fire moss</name>
    <name type="synonym">Dicranum purpureum</name>
    <dbReference type="NCBI Taxonomy" id="3225"/>
    <lineage>
        <taxon>Eukaryota</taxon>
        <taxon>Viridiplantae</taxon>
        <taxon>Streptophyta</taxon>
        <taxon>Embryophyta</taxon>
        <taxon>Bryophyta</taxon>
        <taxon>Bryophytina</taxon>
        <taxon>Bryopsida</taxon>
        <taxon>Dicranidae</taxon>
        <taxon>Pseudoditrichales</taxon>
        <taxon>Ditrichaceae</taxon>
        <taxon>Ceratodon</taxon>
    </lineage>
</organism>
<reference evidence="2 3" key="1">
    <citation type="submission" date="2020-06" db="EMBL/GenBank/DDBJ databases">
        <title>WGS assembly of Ceratodon purpureus strain R40.</title>
        <authorList>
            <person name="Carey S.B."/>
            <person name="Jenkins J."/>
            <person name="Shu S."/>
            <person name="Lovell J.T."/>
            <person name="Sreedasyam A."/>
            <person name="Maumus F."/>
            <person name="Tiley G.P."/>
            <person name="Fernandez-Pozo N."/>
            <person name="Barry K."/>
            <person name="Chen C."/>
            <person name="Wang M."/>
            <person name="Lipzen A."/>
            <person name="Daum C."/>
            <person name="Saski C.A."/>
            <person name="Payton A.C."/>
            <person name="Mcbreen J.C."/>
            <person name="Conrad R.E."/>
            <person name="Kollar L.M."/>
            <person name="Olsson S."/>
            <person name="Huttunen S."/>
            <person name="Landis J.B."/>
            <person name="Wickett N.J."/>
            <person name="Johnson M.G."/>
            <person name="Rensing S.A."/>
            <person name="Grimwood J."/>
            <person name="Schmutz J."/>
            <person name="Mcdaniel S.F."/>
        </authorList>
    </citation>
    <scope>NUCLEOTIDE SEQUENCE [LARGE SCALE GENOMIC DNA]</scope>
    <source>
        <strain evidence="2 3">R40</strain>
    </source>
</reference>
<dbReference type="SMART" id="SM00898">
    <property type="entry name" value="Fapy_DNA_glyco"/>
    <property type="match status" value="1"/>
</dbReference>
<dbReference type="Proteomes" id="UP000822688">
    <property type="component" value="Chromosome 11"/>
</dbReference>
<proteinExistence type="predicted"/>
<name>A0A8T0GDS7_CERPU</name>
<dbReference type="AlphaFoldDB" id="A0A8T0GDS7"/>